<sequence>MKKYIIGLLTIVSYALFIGFFFTNKIMYIRKKTDKEIIDRETNDGHFKIEDFEALEKEEICIPSTFGYNIKGSIIAPHHTNRYIIICHGVTVNKFNSIKYMNLFLEKGWNVLIYDHRRHGTSGGKTTSYGYYEKFDLQSIVHFLKKRVGKNIILGIHGESMGAATTLLYAGSVEDGADFYIVDCPFSDLESLLRYRLKMEFRIPGFLVMPFAKPFITLRDRYSLKDVSPITVIEKIKNPVLFIHSKQDDYILPEMSKQLYDKKPGFKKIYLAEKGSHAMSFTENKEEYNKAIDHFLTEISL</sequence>
<keyword evidence="1" id="KW-1133">Transmembrane helix</keyword>
<dbReference type="Gene3D" id="3.40.50.1820">
    <property type="entry name" value="alpha/beta hydrolase"/>
    <property type="match status" value="1"/>
</dbReference>
<gene>
    <name evidence="3" type="ORF">P9271_05620</name>
</gene>
<evidence type="ECO:0000313" key="3">
    <source>
        <dbReference type="EMBL" id="MED4400809.1"/>
    </source>
</evidence>
<dbReference type="RefSeq" id="WP_328014975.1">
    <property type="nucleotide sequence ID" value="NZ_JARTFS010000005.1"/>
</dbReference>
<dbReference type="InterPro" id="IPR029058">
    <property type="entry name" value="AB_hydrolase_fold"/>
</dbReference>
<organism evidence="3 4">
    <name type="scientific">Metabacillus fastidiosus</name>
    <dbReference type="NCBI Taxonomy" id="1458"/>
    <lineage>
        <taxon>Bacteria</taxon>
        <taxon>Bacillati</taxon>
        <taxon>Bacillota</taxon>
        <taxon>Bacilli</taxon>
        <taxon>Bacillales</taxon>
        <taxon>Bacillaceae</taxon>
        <taxon>Metabacillus</taxon>
    </lineage>
</organism>
<name>A0ABU6NX19_9BACI</name>
<evidence type="ECO:0000256" key="1">
    <source>
        <dbReference type="SAM" id="Phobius"/>
    </source>
</evidence>
<comment type="caution">
    <text evidence="3">The sequence shown here is derived from an EMBL/GenBank/DDBJ whole genome shotgun (WGS) entry which is preliminary data.</text>
</comment>
<dbReference type="SUPFAM" id="SSF53474">
    <property type="entry name" value="alpha/beta-Hydrolases"/>
    <property type="match status" value="1"/>
</dbReference>
<proteinExistence type="predicted"/>
<dbReference type="InterPro" id="IPR022742">
    <property type="entry name" value="Hydrolase_4"/>
</dbReference>
<dbReference type="PANTHER" id="PTHR43358:SF5">
    <property type="entry name" value="EXPORTED PROTEIN"/>
    <property type="match status" value="1"/>
</dbReference>
<evidence type="ECO:0000313" key="4">
    <source>
        <dbReference type="Proteomes" id="UP001342826"/>
    </source>
</evidence>
<dbReference type="InterPro" id="IPR052920">
    <property type="entry name" value="DNA-binding_regulatory"/>
</dbReference>
<evidence type="ECO:0000259" key="2">
    <source>
        <dbReference type="Pfam" id="PF12146"/>
    </source>
</evidence>
<accession>A0ABU6NX19</accession>
<dbReference type="Proteomes" id="UP001342826">
    <property type="component" value="Unassembled WGS sequence"/>
</dbReference>
<dbReference type="EMBL" id="JARTFS010000005">
    <property type="protein sequence ID" value="MED4400809.1"/>
    <property type="molecule type" value="Genomic_DNA"/>
</dbReference>
<protein>
    <submittedName>
        <fullName evidence="3">Alpha/beta hydrolase</fullName>
    </submittedName>
</protein>
<keyword evidence="3" id="KW-0378">Hydrolase</keyword>
<keyword evidence="4" id="KW-1185">Reference proteome</keyword>
<dbReference type="Pfam" id="PF12146">
    <property type="entry name" value="Hydrolase_4"/>
    <property type="match status" value="1"/>
</dbReference>
<dbReference type="GO" id="GO:0016787">
    <property type="term" value="F:hydrolase activity"/>
    <property type="evidence" value="ECO:0007669"/>
    <property type="project" value="UniProtKB-KW"/>
</dbReference>
<feature type="domain" description="Serine aminopeptidase S33" evidence="2">
    <location>
        <begin position="81"/>
        <end position="188"/>
    </location>
</feature>
<feature type="transmembrane region" description="Helical" evidence="1">
    <location>
        <begin position="6"/>
        <end position="23"/>
    </location>
</feature>
<keyword evidence="1" id="KW-0812">Transmembrane</keyword>
<keyword evidence="1" id="KW-0472">Membrane</keyword>
<reference evidence="3 4" key="1">
    <citation type="submission" date="2023-03" db="EMBL/GenBank/DDBJ databases">
        <title>Bacillus Genome Sequencing.</title>
        <authorList>
            <person name="Dunlap C."/>
        </authorList>
    </citation>
    <scope>NUCLEOTIDE SEQUENCE [LARGE SCALE GENOMIC DNA]</scope>
    <source>
        <strain evidence="3 4">NRS-1717</strain>
    </source>
</reference>
<dbReference type="PANTHER" id="PTHR43358">
    <property type="entry name" value="ALPHA/BETA-HYDROLASE"/>
    <property type="match status" value="1"/>
</dbReference>